<feature type="domain" description="WYL" evidence="1">
    <location>
        <begin position="152"/>
        <end position="220"/>
    </location>
</feature>
<dbReference type="PANTHER" id="PTHR34580">
    <property type="match status" value="1"/>
</dbReference>
<dbReference type="InterPro" id="IPR026881">
    <property type="entry name" value="WYL_dom"/>
</dbReference>
<evidence type="ECO:0000313" key="3">
    <source>
        <dbReference type="Proteomes" id="UP000782880"/>
    </source>
</evidence>
<gene>
    <name evidence="2" type="ORF">K8V20_08360</name>
</gene>
<name>A0A921IKS0_9FIRM</name>
<dbReference type="Proteomes" id="UP000782880">
    <property type="component" value="Unassembled WGS sequence"/>
</dbReference>
<reference evidence="2" key="2">
    <citation type="submission" date="2021-09" db="EMBL/GenBank/DDBJ databases">
        <authorList>
            <person name="Gilroy R."/>
        </authorList>
    </citation>
    <scope>NUCLEOTIDE SEQUENCE</scope>
    <source>
        <strain evidence="2">ChiBcec21-2208</strain>
    </source>
</reference>
<dbReference type="EMBL" id="DYVE01000219">
    <property type="protein sequence ID" value="HJG28637.1"/>
    <property type="molecule type" value="Genomic_DNA"/>
</dbReference>
<sequence>MPDSGTEKMQRLLLMQERLLDGKVLHKTDCADEFHVTAKTIQRDLETLRLFFAERKDGREIVYDPQARGYRLTRCASRTLTSSEVLAVCKILLDSRSMVKDEMFPILDKLVQNCAPAAQLKQVETLIANERFHYIEPHHSQKFIQSLWDLGVAIQQHRVIEITYMRMDGRNTVRTLEPVGILFSEYYFYLAAYIQGIDKSHFAYPQDAGPTIYRIDRIVDQRITDNRFPVIYANRFQEGEMRKRIQFMYGGPLVKIRFAYTGPNLESILDKLPTARQTGQDPEGHPILEAEVYDGQGFQMWLRSQGEWIQRIEKF</sequence>
<accession>A0A921IKS0</accession>
<dbReference type="AlphaFoldDB" id="A0A921IKS0"/>
<dbReference type="PROSITE" id="PS52050">
    <property type="entry name" value="WYL"/>
    <property type="match status" value="1"/>
</dbReference>
<evidence type="ECO:0000313" key="2">
    <source>
        <dbReference type="EMBL" id="HJG28637.1"/>
    </source>
</evidence>
<reference evidence="2" key="1">
    <citation type="journal article" date="2021" name="PeerJ">
        <title>Extensive microbial diversity within the chicken gut microbiome revealed by metagenomics and culture.</title>
        <authorList>
            <person name="Gilroy R."/>
            <person name="Ravi A."/>
            <person name="Getino M."/>
            <person name="Pursley I."/>
            <person name="Horton D.L."/>
            <person name="Alikhan N.F."/>
            <person name="Baker D."/>
            <person name="Gharbi K."/>
            <person name="Hall N."/>
            <person name="Watson M."/>
            <person name="Adriaenssens E.M."/>
            <person name="Foster-Nyarko E."/>
            <person name="Jarju S."/>
            <person name="Secka A."/>
            <person name="Antonio M."/>
            <person name="Oren A."/>
            <person name="Chaudhuri R.R."/>
            <person name="La Ragione R."/>
            <person name="Hildebrand F."/>
            <person name="Pallen M.J."/>
        </authorList>
    </citation>
    <scope>NUCLEOTIDE SEQUENCE</scope>
    <source>
        <strain evidence="2">ChiBcec21-2208</strain>
    </source>
</reference>
<protein>
    <submittedName>
        <fullName evidence="2">WYL domain-containing protein</fullName>
    </submittedName>
</protein>
<evidence type="ECO:0000259" key="1">
    <source>
        <dbReference type="Pfam" id="PF13280"/>
    </source>
</evidence>
<dbReference type="InterPro" id="IPR051534">
    <property type="entry name" value="CBASS_pafABC_assoc_protein"/>
</dbReference>
<dbReference type="Pfam" id="PF13280">
    <property type="entry name" value="WYL"/>
    <property type="match status" value="1"/>
</dbReference>
<dbReference type="PANTHER" id="PTHR34580:SF1">
    <property type="entry name" value="PROTEIN PAFC"/>
    <property type="match status" value="1"/>
</dbReference>
<proteinExistence type="predicted"/>
<comment type="caution">
    <text evidence="2">The sequence shown here is derived from an EMBL/GenBank/DDBJ whole genome shotgun (WGS) entry which is preliminary data.</text>
</comment>
<organism evidence="2 3">
    <name type="scientific">Subdoligranulum variabile</name>
    <dbReference type="NCBI Taxonomy" id="214851"/>
    <lineage>
        <taxon>Bacteria</taxon>
        <taxon>Bacillati</taxon>
        <taxon>Bacillota</taxon>
        <taxon>Clostridia</taxon>
        <taxon>Eubacteriales</taxon>
        <taxon>Oscillospiraceae</taxon>
        <taxon>Subdoligranulum</taxon>
    </lineage>
</organism>